<evidence type="ECO:0000313" key="2">
    <source>
        <dbReference type="EMBL" id="PKC55084.1"/>
    </source>
</evidence>
<dbReference type="InterPro" id="IPR036397">
    <property type="entry name" value="RNaseH_sf"/>
</dbReference>
<comment type="caution">
    <text evidence="2">The sequence shown here is derived from an EMBL/GenBank/DDBJ whole genome shotgun (WGS) entry which is preliminary data.</text>
</comment>
<reference evidence="2 3" key="1">
    <citation type="submission" date="2017-10" db="EMBL/GenBank/DDBJ databases">
        <title>Extensive intraspecific genome diversity in a model arbuscular mycorrhizal fungus.</title>
        <authorList>
            <person name="Chen E.C.H."/>
            <person name="Morin E."/>
            <person name="Baudet D."/>
            <person name="Noel J."/>
            <person name="Ndikumana S."/>
            <person name="Charron P."/>
            <person name="St-Onge C."/>
            <person name="Giorgi J."/>
            <person name="Grigoriev I.V."/>
            <person name="Roux C."/>
            <person name="Martin F.M."/>
            <person name="Corradi N."/>
        </authorList>
    </citation>
    <scope>NUCLEOTIDE SEQUENCE [LARGE SCALE GENOMIC DNA]</scope>
    <source>
        <strain evidence="2 3">A1</strain>
    </source>
</reference>
<sequence length="361" mass="42795">MAIYEALAQAESANVEIYSDSQWVVNTFDDLNFLTIKDIERSKVNYKVLWLCLFKIIRIYSLKVKITKVKAHSDCDYNKEADKLAKSGAEKNVLIIEDKLLLHNGTVCWRDMPIEHNPILMIKGIKDAQFIEEFLMLHRNEVYRQSDLLRLIDWKISLKLNNINQYDILFEDHYLQSFRIKICCNELPTCANLKKRKPDLYDENWRCNFCKIEEETFDHFWKCSKIQNVMQDILISVLGFGLVQLEYSRDDIDIQELKGKINELELLRCYKITEEKLLYKVLKQITGRVLLEFKVLIWEPRNELQIKEEKWCGISGKDKKAKSHSKRTEVGVKNVSCNMLKSNWNKWNDLAFHRGDHWANF</sequence>
<dbReference type="VEuPathDB" id="FungiDB:RhiirFUN_015200"/>
<dbReference type="InterPro" id="IPR012337">
    <property type="entry name" value="RNaseH-like_sf"/>
</dbReference>
<dbReference type="VEuPathDB" id="FungiDB:RhiirA1_542648"/>
<dbReference type="InterPro" id="IPR002156">
    <property type="entry name" value="RNaseH_domain"/>
</dbReference>
<feature type="domain" description="RNase H type-1" evidence="1">
    <location>
        <begin position="1"/>
        <end position="90"/>
    </location>
</feature>
<dbReference type="AlphaFoldDB" id="A0A2N0QVK1"/>
<dbReference type="VEuPathDB" id="FungiDB:FUN_006504"/>
<reference evidence="2 3" key="2">
    <citation type="submission" date="2017-10" db="EMBL/GenBank/DDBJ databases">
        <title>Genome analyses suggest a sexual origin of heterokaryosis in a supposedly ancient asexual fungus.</title>
        <authorList>
            <person name="Corradi N."/>
            <person name="Sedzielewska K."/>
            <person name="Noel J."/>
            <person name="Charron P."/>
            <person name="Farinelli L."/>
            <person name="Marton T."/>
            <person name="Kruger M."/>
            <person name="Pelin A."/>
            <person name="Brachmann A."/>
            <person name="Corradi N."/>
        </authorList>
    </citation>
    <scope>NUCLEOTIDE SEQUENCE [LARGE SCALE GENOMIC DNA]</scope>
    <source>
        <strain evidence="2 3">A1</strain>
    </source>
</reference>
<protein>
    <recommendedName>
        <fullName evidence="1">RNase H type-1 domain-containing protein</fullName>
    </recommendedName>
</protein>
<dbReference type="Proteomes" id="UP000232688">
    <property type="component" value="Unassembled WGS sequence"/>
</dbReference>
<accession>A0A2N0QVK1</accession>
<dbReference type="EMBL" id="LLXH01002802">
    <property type="protein sequence ID" value="PKC55084.1"/>
    <property type="molecule type" value="Genomic_DNA"/>
</dbReference>
<name>A0A2N0QVK1_9GLOM</name>
<dbReference type="PROSITE" id="PS50879">
    <property type="entry name" value="RNASE_H_1"/>
    <property type="match status" value="1"/>
</dbReference>
<dbReference type="GO" id="GO:0003676">
    <property type="term" value="F:nucleic acid binding"/>
    <property type="evidence" value="ECO:0007669"/>
    <property type="project" value="InterPro"/>
</dbReference>
<proteinExistence type="predicted"/>
<evidence type="ECO:0000313" key="3">
    <source>
        <dbReference type="Proteomes" id="UP000232688"/>
    </source>
</evidence>
<dbReference type="GO" id="GO:0004523">
    <property type="term" value="F:RNA-DNA hybrid ribonuclease activity"/>
    <property type="evidence" value="ECO:0007669"/>
    <property type="project" value="InterPro"/>
</dbReference>
<gene>
    <name evidence="2" type="ORF">RhiirA1_542648</name>
</gene>
<dbReference type="Gene3D" id="3.30.420.10">
    <property type="entry name" value="Ribonuclease H-like superfamily/Ribonuclease H"/>
    <property type="match status" value="1"/>
</dbReference>
<evidence type="ECO:0000259" key="1">
    <source>
        <dbReference type="PROSITE" id="PS50879"/>
    </source>
</evidence>
<dbReference type="Pfam" id="PF00075">
    <property type="entry name" value="RNase_H"/>
    <property type="match status" value="1"/>
</dbReference>
<organism evidence="2 3">
    <name type="scientific">Rhizophagus irregularis</name>
    <dbReference type="NCBI Taxonomy" id="588596"/>
    <lineage>
        <taxon>Eukaryota</taxon>
        <taxon>Fungi</taxon>
        <taxon>Fungi incertae sedis</taxon>
        <taxon>Mucoromycota</taxon>
        <taxon>Glomeromycotina</taxon>
        <taxon>Glomeromycetes</taxon>
        <taxon>Glomerales</taxon>
        <taxon>Glomeraceae</taxon>
        <taxon>Rhizophagus</taxon>
    </lineage>
</organism>
<dbReference type="SUPFAM" id="SSF53098">
    <property type="entry name" value="Ribonuclease H-like"/>
    <property type="match status" value="1"/>
</dbReference>